<evidence type="ECO:0000313" key="6">
    <source>
        <dbReference type="EMBL" id="GGE50462.1"/>
    </source>
</evidence>
<evidence type="ECO:0000256" key="1">
    <source>
        <dbReference type="ARBA" id="ARBA00009175"/>
    </source>
</evidence>
<dbReference type="GO" id="GO:0030973">
    <property type="term" value="F:molybdate ion binding"/>
    <property type="evidence" value="ECO:0007669"/>
    <property type="project" value="TreeGrafter"/>
</dbReference>
<dbReference type="AlphaFoldDB" id="A0A8J2YLM5"/>
<evidence type="ECO:0000256" key="5">
    <source>
        <dbReference type="PIRSR" id="PIRSR004846-1"/>
    </source>
</evidence>
<dbReference type="RefSeq" id="WP_188696410.1">
    <property type="nucleotide sequence ID" value="NZ_BMIR01000018.1"/>
</dbReference>
<evidence type="ECO:0000256" key="4">
    <source>
        <dbReference type="ARBA" id="ARBA00022729"/>
    </source>
</evidence>
<reference evidence="6" key="2">
    <citation type="submission" date="2020-09" db="EMBL/GenBank/DDBJ databases">
        <authorList>
            <person name="Sun Q."/>
            <person name="Zhou Y."/>
        </authorList>
    </citation>
    <scope>NUCLEOTIDE SEQUENCE</scope>
    <source>
        <strain evidence="6">CGMCC 1.15371</strain>
    </source>
</reference>
<accession>A0A8J2YLM5</accession>
<dbReference type="PANTHER" id="PTHR30632:SF0">
    <property type="entry name" value="SULFATE-BINDING PROTEIN"/>
    <property type="match status" value="1"/>
</dbReference>
<dbReference type="SUPFAM" id="SSF53850">
    <property type="entry name" value="Periplasmic binding protein-like II"/>
    <property type="match status" value="1"/>
</dbReference>
<dbReference type="InterPro" id="IPR050682">
    <property type="entry name" value="ModA/WtpA"/>
</dbReference>
<dbReference type="NCBIfam" id="TIGR01256">
    <property type="entry name" value="modA"/>
    <property type="match status" value="1"/>
</dbReference>
<dbReference type="PROSITE" id="PS51257">
    <property type="entry name" value="PROKAR_LIPOPROTEIN"/>
    <property type="match status" value="1"/>
</dbReference>
<dbReference type="PANTHER" id="PTHR30632">
    <property type="entry name" value="MOLYBDATE-BINDING PERIPLASMIC PROTEIN"/>
    <property type="match status" value="1"/>
</dbReference>
<evidence type="ECO:0000313" key="7">
    <source>
        <dbReference type="Proteomes" id="UP000628775"/>
    </source>
</evidence>
<keyword evidence="7" id="KW-1185">Reference proteome</keyword>
<feature type="binding site" evidence="5">
    <location>
        <position position="146"/>
    </location>
    <ligand>
        <name>molybdate</name>
        <dbReference type="ChEBI" id="CHEBI:36264"/>
    </ligand>
</feature>
<proteinExistence type="inferred from homology"/>
<dbReference type="PIRSF" id="PIRSF004846">
    <property type="entry name" value="ModA"/>
    <property type="match status" value="1"/>
</dbReference>
<dbReference type="FunFam" id="3.40.190.10:FF:000035">
    <property type="entry name" value="Molybdate ABC transporter substrate-binding protein"/>
    <property type="match status" value="1"/>
</dbReference>
<dbReference type="InterPro" id="IPR005950">
    <property type="entry name" value="ModA"/>
</dbReference>
<dbReference type="Gene3D" id="3.40.190.10">
    <property type="entry name" value="Periplasmic binding protein-like II"/>
    <property type="match status" value="2"/>
</dbReference>
<sequence>MKWIAVAIILTFTLIVSSGCGQENKANSSKELTISAAASLKDSMMEIAKAYKSQHPDSQLDFNFGGSGTLRQQIAQGAPVDLFLAASESDVNALVANKKIISDTATPFLGNVLVLIAPKQSDTKDLKSLIQEKKRLAIATPKAAPAGDYAKEALTHLNLWKDAQENLVYGKDVRHVLTLVEEKSVEGGIVYNSDALVSNKVKVVEKVNPTAYSSIIYDAGVVSGSKQKTAAKAFLNYLQGTKAQQIFKKYGFASPKK</sequence>
<feature type="binding site" evidence="5">
    <location>
        <position position="39"/>
    </location>
    <ligand>
        <name>molybdate</name>
        <dbReference type="ChEBI" id="CHEBI:36264"/>
    </ligand>
</feature>
<gene>
    <name evidence="6" type="ORF">GCM10011391_31530</name>
</gene>
<evidence type="ECO:0000256" key="2">
    <source>
        <dbReference type="ARBA" id="ARBA00022505"/>
    </source>
</evidence>
<keyword evidence="3 5" id="KW-0479">Metal-binding</keyword>
<dbReference type="GO" id="GO:0015689">
    <property type="term" value="P:molybdate ion transport"/>
    <property type="evidence" value="ECO:0007669"/>
    <property type="project" value="InterPro"/>
</dbReference>
<dbReference type="Proteomes" id="UP000628775">
    <property type="component" value="Unassembled WGS sequence"/>
</dbReference>
<name>A0A8J2YLM5_9BACL</name>
<evidence type="ECO:0000256" key="3">
    <source>
        <dbReference type="ARBA" id="ARBA00022723"/>
    </source>
</evidence>
<dbReference type="GO" id="GO:0046872">
    <property type="term" value="F:metal ion binding"/>
    <property type="evidence" value="ECO:0007669"/>
    <property type="project" value="UniProtKB-KW"/>
</dbReference>
<feature type="binding site" evidence="5">
    <location>
        <position position="191"/>
    </location>
    <ligand>
        <name>molybdate</name>
        <dbReference type="ChEBI" id="CHEBI:36264"/>
    </ligand>
</feature>
<comment type="caution">
    <text evidence="6">The sequence shown here is derived from an EMBL/GenBank/DDBJ whole genome shotgun (WGS) entry which is preliminary data.</text>
</comment>
<feature type="binding site" evidence="5">
    <location>
        <position position="173"/>
    </location>
    <ligand>
        <name>molybdate</name>
        <dbReference type="ChEBI" id="CHEBI:36264"/>
    </ligand>
</feature>
<dbReference type="Pfam" id="PF13531">
    <property type="entry name" value="SBP_bac_11"/>
    <property type="match status" value="1"/>
</dbReference>
<keyword evidence="4" id="KW-0732">Signal</keyword>
<dbReference type="GO" id="GO:1901359">
    <property type="term" value="F:tungstate binding"/>
    <property type="evidence" value="ECO:0007669"/>
    <property type="project" value="UniProtKB-ARBA"/>
</dbReference>
<keyword evidence="2 5" id="KW-0500">Molybdenum</keyword>
<protein>
    <submittedName>
        <fullName evidence="6">Molybdate ABC transporter substrate-binding protein</fullName>
    </submittedName>
</protein>
<organism evidence="6 7">
    <name type="scientific">Pullulanibacillus camelliae</name>
    <dbReference type="NCBI Taxonomy" id="1707096"/>
    <lineage>
        <taxon>Bacteria</taxon>
        <taxon>Bacillati</taxon>
        <taxon>Bacillota</taxon>
        <taxon>Bacilli</taxon>
        <taxon>Bacillales</taxon>
        <taxon>Sporolactobacillaceae</taxon>
        <taxon>Pullulanibacillus</taxon>
    </lineage>
</organism>
<comment type="similarity">
    <text evidence="1">Belongs to the bacterial solute-binding protein ModA family.</text>
</comment>
<dbReference type="EMBL" id="BMIR01000018">
    <property type="protein sequence ID" value="GGE50462.1"/>
    <property type="molecule type" value="Genomic_DNA"/>
</dbReference>
<reference evidence="6" key="1">
    <citation type="journal article" date="2014" name="Int. J. Syst. Evol. Microbiol.">
        <title>Complete genome sequence of Corynebacterium casei LMG S-19264T (=DSM 44701T), isolated from a smear-ripened cheese.</title>
        <authorList>
            <consortium name="US DOE Joint Genome Institute (JGI-PGF)"/>
            <person name="Walter F."/>
            <person name="Albersmeier A."/>
            <person name="Kalinowski J."/>
            <person name="Ruckert C."/>
        </authorList>
    </citation>
    <scope>NUCLEOTIDE SEQUENCE</scope>
    <source>
        <strain evidence="6">CGMCC 1.15371</strain>
    </source>
</reference>
<feature type="binding site" evidence="5">
    <location>
        <position position="67"/>
    </location>
    <ligand>
        <name>molybdate</name>
        <dbReference type="ChEBI" id="CHEBI:36264"/>
    </ligand>
</feature>